<protein>
    <recommendedName>
        <fullName evidence="2">DUF7041 domain-containing protein</fullName>
    </recommendedName>
</protein>
<dbReference type="AlphaFoldDB" id="A0A026VXW9"/>
<dbReference type="InterPro" id="IPR055469">
    <property type="entry name" value="DUF7041"/>
</dbReference>
<feature type="compositionally biased region" description="Basic and acidic residues" evidence="1">
    <location>
        <begin position="158"/>
        <end position="168"/>
    </location>
</feature>
<name>A0A026VXW9_OOCBI</name>
<proteinExistence type="predicted"/>
<feature type="compositionally biased region" description="Basic residues" evidence="1">
    <location>
        <begin position="169"/>
        <end position="179"/>
    </location>
</feature>
<sequence length="193" mass="21534">MVITRDEAAAAQNTTERLVDLQEPGTSANGQRPQGAQPRPLMMQPAAETSGFFLLGSEVSRVGLRMPEFTPTDPELWFSIIDRSFHASGITADATKFGYALTTLGPRYTLEAQPRNDPVSMEAKLELRLAQMRLALQQEMSEQLSAIRRSINEIGENRRAYRDRSGDRRRPRSHSRSRSGSRGQSASGICWCH</sequence>
<feature type="region of interest" description="Disordered" evidence="1">
    <location>
        <begin position="158"/>
        <end position="193"/>
    </location>
</feature>
<keyword evidence="4" id="KW-1185">Reference proteome</keyword>
<evidence type="ECO:0000313" key="4">
    <source>
        <dbReference type="Proteomes" id="UP000053097"/>
    </source>
</evidence>
<organism evidence="3 4">
    <name type="scientific">Ooceraea biroi</name>
    <name type="common">Clonal raider ant</name>
    <name type="synonym">Cerapachys biroi</name>
    <dbReference type="NCBI Taxonomy" id="2015173"/>
    <lineage>
        <taxon>Eukaryota</taxon>
        <taxon>Metazoa</taxon>
        <taxon>Ecdysozoa</taxon>
        <taxon>Arthropoda</taxon>
        <taxon>Hexapoda</taxon>
        <taxon>Insecta</taxon>
        <taxon>Pterygota</taxon>
        <taxon>Neoptera</taxon>
        <taxon>Endopterygota</taxon>
        <taxon>Hymenoptera</taxon>
        <taxon>Apocrita</taxon>
        <taxon>Aculeata</taxon>
        <taxon>Formicoidea</taxon>
        <taxon>Formicidae</taxon>
        <taxon>Dorylinae</taxon>
        <taxon>Ooceraea</taxon>
    </lineage>
</organism>
<feature type="compositionally biased region" description="Low complexity" evidence="1">
    <location>
        <begin position="180"/>
        <end position="193"/>
    </location>
</feature>
<feature type="compositionally biased region" description="Polar residues" evidence="1">
    <location>
        <begin position="24"/>
        <end position="34"/>
    </location>
</feature>
<gene>
    <name evidence="3" type="ORF">X777_13269</name>
</gene>
<evidence type="ECO:0000256" key="1">
    <source>
        <dbReference type="SAM" id="MobiDB-lite"/>
    </source>
</evidence>
<accession>A0A026VXW9</accession>
<dbReference type="EMBL" id="KK107591">
    <property type="protein sequence ID" value="EZA48628.1"/>
    <property type="molecule type" value="Genomic_DNA"/>
</dbReference>
<feature type="domain" description="DUF7041" evidence="2">
    <location>
        <begin position="66"/>
        <end position="112"/>
    </location>
</feature>
<reference evidence="3 4" key="1">
    <citation type="journal article" date="2014" name="Curr. Biol.">
        <title>The genome of the clonal raider ant Cerapachys biroi.</title>
        <authorList>
            <person name="Oxley P.R."/>
            <person name="Ji L."/>
            <person name="Fetter-Pruneda I."/>
            <person name="McKenzie S.K."/>
            <person name="Li C."/>
            <person name="Hu H."/>
            <person name="Zhang G."/>
            <person name="Kronauer D.J."/>
        </authorList>
    </citation>
    <scope>NUCLEOTIDE SEQUENCE [LARGE SCALE GENOMIC DNA]</scope>
</reference>
<evidence type="ECO:0000313" key="3">
    <source>
        <dbReference type="EMBL" id="EZA48628.1"/>
    </source>
</evidence>
<dbReference type="OrthoDB" id="7699407at2759"/>
<dbReference type="Pfam" id="PF23055">
    <property type="entry name" value="DUF7041"/>
    <property type="match status" value="1"/>
</dbReference>
<evidence type="ECO:0000259" key="2">
    <source>
        <dbReference type="Pfam" id="PF23055"/>
    </source>
</evidence>
<feature type="region of interest" description="Disordered" evidence="1">
    <location>
        <begin position="1"/>
        <end position="40"/>
    </location>
</feature>
<dbReference type="Proteomes" id="UP000053097">
    <property type="component" value="Unassembled WGS sequence"/>
</dbReference>